<dbReference type="EMBL" id="JAFJYH010000336">
    <property type="protein sequence ID" value="KAG4413053.1"/>
    <property type="molecule type" value="Genomic_DNA"/>
</dbReference>
<organism evidence="3 4">
    <name type="scientific">Cadophora malorum</name>
    <dbReference type="NCBI Taxonomy" id="108018"/>
    <lineage>
        <taxon>Eukaryota</taxon>
        <taxon>Fungi</taxon>
        <taxon>Dikarya</taxon>
        <taxon>Ascomycota</taxon>
        <taxon>Pezizomycotina</taxon>
        <taxon>Leotiomycetes</taxon>
        <taxon>Helotiales</taxon>
        <taxon>Ploettnerulaceae</taxon>
        <taxon>Cadophora</taxon>
    </lineage>
</organism>
<sequence>MVSMIFKLVPKSISQKSWYQKFLRCLRIYSFITSISGLILFIAYLIALGSTLTTAHGVVLAIAICCAVYTTITTVVICFVPSGGDIVDAMKYFLDILFFLGWGANTIVLAMDENSCGGGGSSKRKRNDSDDGSSGCGVRGAVVAVSVLNVLGFLLAAVMADATDAEKLKNPLKKKKEDRSTVASAGGYEPVHA</sequence>
<gene>
    <name evidence="3" type="ORF">IFR04_013817</name>
</gene>
<keyword evidence="2" id="KW-1133">Transmembrane helix</keyword>
<evidence type="ECO:0000313" key="3">
    <source>
        <dbReference type="EMBL" id="KAG4413053.1"/>
    </source>
</evidence>
<protein>
    <recommendedName>
        <fullName evidence="5">MARVEL domain-containing protein</fullName>
    </recommendedName>
</protein>
<name>A0A8H7W5G7_9HELO</name>
<keyword evidence="2" id="KW-0812">Transmembrane</keyword>
<reference evidence="3" key="1">
    <citation type="submission" date="2021-02" db="EMBL/GenBank/DDBJ databases">
        <title>Genome sequence Cadophora malorum strain M34.</title>
        <authorList>
            <person name="Stefanovic E."/>
            <person name="Vu D."/>
            <person name="Scully C."/>
            <person name="Dijksterhuis J."/>
            <person name="Roader J."/>
            <person name="Houbraken J."/>
        </authorList>
    </citation>
    <scope>NUCLEOTIDE SEQUENCE</scope>
    <source>
        <strain evidence="3">M34</strain>
    </source>
</reference>
<proteinExistence type="predicted"/>
<comment type="caution">
    <text evidence="3">The sequence shown here is derived from an EMBL/GenBank/DDBJ whole genome shotgun (WGS) entry which is preliminary data.</text>
</comment>
<dbReference type="Proteomes" id="UP000664132">
    <property type="component" value="Unassembled WGS sequence"/>
</dbReference>
<accession>A0A8H7W5G7</accession>
<feature type="transmembrane region" description="Helical" evidence="2">
    <location>
        <begin position="141"/>
        <end position="160"/>
    </location>
</feature>
<dbReference type="OrthoDB" id="3540845at2759"/>
<feature type="region of interest" description="Disordered" evidence="1">
    <location>
        <begin position="170"/>
        <end position="193"/>
    </location>
</feature>
<evidence type="ECO:0008006" key="5">
    <source>
        <dbReference type="Google" id="ProtNLM"/>
    </source>
</evidence>
<keyword evidence="4" id="KW-1185">Reference proteome</keyword>
<evidence type="ECO:0000313" key="4">
    <source>
        <dbReference type="Proteomes" id="UP000664132"/>
    </source>
</evidence>
<feature type="transmembrane region" description="Helical" evidence="2">
    <location>
        <begin position="58"/>
        <end position="80"/>
    </location>
</feature>
<evidence type="ECO:0000256" key="2">
    <source>
        <dbReference type="SAM" id="Phobius"/>
    </source>
</evidence>
<feature type="compositionally biased region" description="Basic and acidic residues" evidence="1">
    <location>
        <begin position="170"/>
        <end position="180"/>
    </location>
</feature>
<feature type="transmembrane region" description="Helical" evidence="2">
    <location>
        <begin position="92"/>
        <end position="111"/>
    </location>
</feature>
<keyword evidence="2" id="KW-0472">Membrane</keyword>
<dbReference type="AlphaFoldDB" id="A0A8H7W5G7"/>
<feature type="transmembrane region" description="Helical" evidence="2">
    <location>
        <begin position="26"/>
        <end position="46"/>
    </location>
</feature>
<evidence type="ECO:0000256" key="1">
    <source>
        <dbReference type="SAM" id="MobiDB-lite"/>
    </source>
</evidence>